<name>A0A183MZ82_9TREM</name>
<dbReference type="Proteomes" id="UP000277204">
    <property type="component" value="Unassembled WGS sequence"/>
</dbReference>
<evidence type="ECO:0000313" key="1">
    <source>
        <dbReference type="EMBL" id="VDP39236.1"/>
    </source>
</evidence>
<evidence type="ECO:0000313" key="2">
    <source>
        <dbReference type="Proteomes" id="UP000277204"/>
    </source>
</evidence>
<keyword evidence="2" id="KW-1185">Reference proteome</keyword>
<dbReference type="EMBL" id="UZAI01018673">
    <property type="protein sequence ID" value="VDP39236.1"/>
    <property type="molecule type" value="Genomic_DNA"/>
</dbReference>
<organism evidence="1 2">
    <name type="scientific">Schistosoma margrebowiei</name>
    <dbReference type="NCBI Taxonomy" id="48269"/>
    <lineage>
        <taxon>Eukaryota</taxon>
        <taxon>Metazoa</taxon>
        <taxon>Spiralia</taxon>
        <taxon>Lophotrochozoa</taxon>
        <taxon>Platyhelminthes</taxon>
        <taxon>Trematoda</taxon>
        <taxon>Digenea</taxon>
        <taxon>Strigeidida</taxon>
        <taxon>Schistosomatoidea</taxon>
        <taxon>Schistosomatidae</taxon>
        <taxon>Schistosoma</taxon>
    </lineage>
</organism>
<reference evidence="1 2" key="1">
    <citation type="submission" date="2018-11" db="EMBL/GenBank/DDBJ databases">
        <authorList>
            <consortium name="Pathogen Informatics"/>
        </authorList>
    </citation>
    <scope>NUCLEOTIDE SEQUENCE [LARGE SCALE GENOMIC DNA]</scope>
    <source>
        <strain evidence="1 2">Zambia</strain>
    </source>
</reference>
<protein>
    <submittedName>
        <fullName evidence="1">Uncharacterized protein</fullName>
    </submittedName>
</protein>
<accession>A0A183MZ82</accession>
<gene>
    <name evidence="1" type="ORF">SMRZ_LOCUS21357</name>
</gene>
<sequence length="59" mass="6616">MVVGGSQQETLDPSFMHMSSICRSCVNLLYTYCPNCINLPDLINHNTPIHLVRNPKVSI</sequence>
<dbReference type="AlphaFoldDB" id="A0A183MZ82"/>
<proteinExistence type="predicted"/>